<sequence length="547" mass="58457">MNRRTMLSMTAAGVAATAAACAKTSAPEQTAPAGLPDFTVLPDADPTGTDALPPFPAPLIARPDTPAAKFPLRLPDPDRIDRSDLTALGVLETIALLRAKAVSSLDLTTALLDRVDRYDPKINSFVRRYADSAREQARQADRRLAAGDAPALCGVPVALKDVYAVAGRPLTAGVPVLANNVARGDSTAWSRMSAAGMPLLGHVHTHQMAIGSLTEQTANPWDPRKVPGGSSGGSAAELAARFTAASFGTDTAGSLRIPASCCNVCSIKPTSGMASVYGTIPVAWTFDNVGPMARSAADLGPLLQLIAGLDPLDPRTAPMVGWRPEFPTAPSREGLSRFRIGVPTPYPGSLDPGVLAGFHAMRDALARNGATIVEFQAPTPTGYTDMLAAQGVEIYEYQRQWWSTDRSGYTRYLRETLEAIEQARIPAVDFFHVQRQRTRQLEAWLTRFRDHELDAVLLPVLGTEIVDRPPYGDYSPPQGMAMTPQINDANYCGLPAVAIPTQPSPVTGLPVGVQFLGAPYRDATLLQVAIDTQQHTDYHRRAPALPS</sequence>
<dbReference type="SUPFAM" id="SSF75304">
    <property type="entry name" value="Amidase signature (AS) enzymes"/>
    <property type="match status" value="1"/>
</dbReference>
<evidence type="ECO:0000313" key="5">
    <source>
        <dbReference type="Proteomes" id="UP001139157"/>
    </source>
</evidence>
<name>A0A9X2EG62_9NOCA</name>
<dbReference type="Pfam" id="PF01425">
    <property type="entry name" value="Amidase"/>
    <property type="match status" value="1"/>
</dbReference>
<dbReference type="GO" id="GO:0003824">
    <property type="term" value="F:catalytic activity"/>
    <property type="evidence" value="ECO:0007669"/>
    <property type="project" value="InterPro"/>
</dbReference>
<keyword evidence="5" id="KW-1185">Reference proteome</keyword>
<comment type="caution">
    <text evidence="4">The sequence shown here is derived from an EMBL/GenBank/DDBJ whole genome shotgun (WGS) entry which is preliminary data.</text>
</comment>
<organism evidence="4 5">
    <name type="scientific">Nocardia pulmonis</name>
    <dbReference type="NCBI Taxonomy" id="2951408"/>
    <lineage>
        <taxon>Bacteria</taxon>
        <taxon>Bacillati</taxon>
        <taxon>Actinomycetota</taxon>
        <taxon>Actinomycetes</taxon>
        <taxon>Mycobacteriales</taxon>
        <taxon>Nocardiaceae</taxon>
        <taxon>Nocardia</taxon>
    </lineage>
</organism>
<evidence type="ECO:0000259" key="3">
    <source>
        <dbReference type="Pfam" id="PF01425"/>
    </source>
</evidence>
<dbReference type="InterPro" id="IPR000120">
    <property type="entry name" value="Amidase"/>
</dbReference>
<evidence type="ECO:0000256" key="1">
    <source>
        <dbReference type="SAM" id="MobiDB-lite"/>
    </source>
</evidence>
<dbReference type="PROSITE" id="PS00571">
    <property type="entry name" value="AMIDASES"/>
    <property type="match status" value="1"/>
</dbReference>
<evidence type="ECO:0000313" key="4">
    <source>
        <dbReference type="EMBL" id="MCM6778935.1"/>
    </source>
</evidence>
<dbReference type="Proteomes" id="UP001139157">
    <property type="component" value="Unassembled WGS sequence"/>
</dbReference>
<feature type="signal peptide" evidence="2">
    <location>
        <begin position="1"/>
        <end position="22"/>
    </location>
</feature>
<dbReference type="InterPro" id="IPR023631">
    <property type="entry name" value="Amidase_dom"/>
</dbReference>
<dbReference type="InterPro" id="IPR020556">
    <property type="entry name" value="Amidase_CS"/>
</dbReference>
<dbReference type="PROSITE" id="PS51257">
    <property type="entry name" value="PROKAR_LIPOPROTEIN"/>
    <property type="match status" value="1"/>
</dbReference>
<dbReference type="EMBL" id="JAMRXG010000030">
    <property type="protein sequence ID" value="MCM6778935.1"/>
    <property type="molecule type" value="Genomic_DNA"/>
</dbReference>
<dbReference type="RefSeq" id="WP_251918681.1">
    <property type="nucleotide sequence ID" value="NZ_JAMRXG010000030.1"/>
</dbReference>
<dbReference type="PANTHER" id="PTHR11895">
    <property type="entry name" value="TRANSAMIDASE"/>
    <property type="match status" value="1"/>
</dbReference>
<dbReference type="PANTHER" id="PTHR11895:SF176">
    <property type="entry name" value="AMIDASE AMID-RELATED"/>
    <property type="match status" value="1"/>
</dbReference>
<dbReference type="InterPro" id="IPR006311">
    <property type="entry name" value="TAT_signal"/>
</dbReference>
<dbReference type="Gene3D" id="3.90.1300.10">
    <property type="entry name" value="Amidase signature (AS) domain"/>
    <property type="match status" value="1"/>
</dbReference>
<feature type="chain" id="PRO_5040896968" evidence="2">
    <location>
        <begin position="23"/>
        <end position="547"/>
    </location>
</feature>
<feature type="region of interest" description="Disordered" evidence="1">
    <location>
        <begin position="23"/>
        <end position="55"/>
    </location>
</feature>
<feature type="domain" description="Amidase" evidence="3">
    <location>
        <begin position="106"/>
        <end position="526"/>
    </location>
</feature>
<dbReference type="InterPro" id="IPR036928">
    <property type="entry name" value="AS_sf"/>
</dbReference>
<accession>A0A9X2EG62</accession>
<protein>
    <submittedName>
        <fullName evidence="4">Amidase</fullName>
    </submittedName>
</protein>
<dbReference type="PROSITE" id="PS51318">
    <property type="entry name" value="TAT"/>
    <property type="match status" value="1"/>
</dbReference>
<proteinExistence type="predicted"/>
<dbReference type="AlphaFoldDB" id="A0A9X2EG62"/>
<reference evidence="4" key="1">
    <citation type="submission" date="2022-06" db="EMBL/GenBank/DDBJ databases">
        <title>Novel species in genus nocardia.</title>
        <authorList>
            <person name="Li F."/>
        </authorList>
    </citation>
    <scope>NUCLEOTIDE SEQUENCE</scope>
    <source>
        <strain evidence="4">CDC141</strain>
    </source>
</reference>
<gene>
    <name evidence="4" type="ORF">NDR86_36200</name>
</gene>
<keyword evidence="2" id="KW-0732">Signal</keyword>
<evidence type="ECO:0000256" key="2">
    <source>
        <dbReference type="SAM" id="SignalP"/>
    </source>
</evidence>